<name>A0A811UBB6_CERCA</name>
<dbReference type="Proteomes" id="UP000606786">
    <property type="component" value="Unassembled WGS sequence"/>
</dbReference>
<protein>
    <submittedName>
        <fullName evidence="1">(Mediterranean fruit fly) hypothetical protein</fullName>
    </submittedName>
</protein>
<dbReference type="AlphaFoldDB" id="A0A811UBB6"/>
<organism evidence="1 2">
    <name type="scientific">Ceratitis capitata</name>
    <name type="common">Mediterranean fruit fly</name>
    <name type="synonym">Tephritis capitata</name>
    <dbReference type="NCBI Taxonomy" id="7213"/>
    <lineage>
        <taxon>Eukaryota</taxon>
        <taxon>Metazoa</taxon>
        <taxon>Ecdysozoa</taxon>
        <taxon>Arthropoda</taxon>
        <taxon>Hexapoda</taxon>
        <taxon>Insecta</taxon>
        <taxon>Pterygota</taxon>
        <taxon>Neoptera</taxon>
        <taxon>Endopterygota</taxon>
        <taxon>Diptera</taxon>
        <taxon>Brachycera</taxon>
        <taxon>Muscomorpha</taxon>
        <taxon>Tephritoidea</taxon>
        <taxon>Tephritidae</taxon>
        <taxon>Ceratitis</taxon>
        <taxon>Ceratitis</taxon>
    </lineage>
</organism>
<comment type="caution">
    <text evidence="1">The sequence shown here is derived from an EMBL/GenBank/DDBJ whole genome shotgun (WGS) entry which is preliminary data.</text>
</comment>
<evidence type="ECO:0000313" key="1">
    <source>
        <dbReference type="EMBL" id="CAD6995850.1"/>
    </source>
</evidence>
<reference evidence="1" key="1">
    <citation type="submission" date="2020-11" db="EMBL/GenBank/DDBJ databases">
        <authorList>
            <person name="Whitehead M."/>
        </authorList>
    </citation>
    <scope>NUCLEOTIDE SEQUENCE</scope>
    <source>
        <strain evidence="1">EGII</strain>
    </source>
</reference>
<evidence type="ECO:0000313" key="2">
    <source>
        <dbReference type="Proteomes" id="UP000606786"/>
    </source>
</evidence>
<keyword evidence="2" id="KW-1185">Reference proteome</keyword>
<gene>
    <name evidence="1" type="ORF">CCAP1982_LOCUS4551</name>
</gene>
<accession>A0A811UBB6</accession>
<sequence>MTLQRGDVVLVSRCADKRLPAGEEVLENGHHGRAVAGTGMHGCEVPSDNVVEYCSMEWCVVACFGVAAKCGSPRISAKKRLNEYLCVCRLDEEPSLTIYVISGGKSNKNKTK</sequence>
<dbReference type="EMBL" id="CAJHJT010000001">
    <property type="protein sequence ID" value="CAD6995850.1"/>
    <property type="molecule type" value="Genomic_DNA"/>
</dbReference>
<proteinExistence type="predicted"/>